<feature type="transmembrane region" description="Helical" evidence="9">
    <location>
        <begin position="12"/>
        <end position="32"/>
    </location>
</feature>
<reference evidence="10 11" key="1">
    <citation type="submission" date="2020-04" db="EMBL/GenBank/DDBJ databases">
        <title>Usitatibacter rugosus gen. nov., sp. nov. and Usitatibacter palustris sp. nov., novel members of Usitatibacteraceae fam. nov. within the order Nitrosomonadales isolated from soil.</title>
        <authorList>
            <person name="Huber K.J."/>
            <person name="Neumann-Schaal M."/>
            <person name="Geppert A."/>
            <person name="Luckner M."/>
            <person name="Wanner G."/>
            <person name="Overmann J."/>
        </authorList>
    </citation>
    <scope>NUCLEOTIDE SEQUENCE [LARGE SCALE GENOMIC DNA]</scope>
    <source>
        <strain evidence="10 11">Swamp67</strain>
    </source>
</reference>
<accession>A0A6M4HEP0</accession>
<dbReference type="KEGG" id="upl:DSM104440_03312"/>
<keyword evidence="11" id="KW-1185">Reference proteome</keyword>
<keyword evidence="3" id="KW-1003">Cell membrane</keyword>
<comment type="similarity">
    <text evidence="2">Belongs to the GSP I family.</text>
</comment>
<keyword evidence="4" id="KW-0488">Methylation</keyword>
<dbReference type="InterPro" id="IPR010052">
    <property type="entry name" value="T2SS_protein-GspI"/>
</dbReference>
<keyword evidence="5" id="KW-0997">Cell inner membrane</keyword>
<comment type="subcellular location">
    <subcellularLocation>
        <location evidence="1">Cell inner membrane</location>
        <topology evidence="1">Single-pass membrane protein</topology>
    </subcellularLocation>
</comment>
<evidence type="ECO:0008006" key="12">
    <source>
        <dbReference type="Google" id="ProtNLM"/>
    </source>
</evidence>
<evidence type="ECO:0000256" key="7">
    <source>
        <dbReference type="ARBA" id="ARBA00022989"/>
    </source>
</evidence>
<organism evidence="10 11">
    <name type="scientific">Usitatibacter palustris</name>
    <dbReference type="NCBI Taxonomy" id="2732487"/>
    <lineage>
        <taxon>Bacteria</taxon>
        <taxon>Pseudomonadati</taxon>
        <taxon>Pseudomonadota</taxon>
        <taxon>Betaproteobacteria</taxon>
        <taxon>Nitrosomonadales</taxon>
        <taxon>Usitatibacteraceae</taxon>
        <taxon>Usitatibacter</taxon>
    </lineage>
</organism>
<gene>
    <name evidence="10" type="ORF">DSM104440_03312</name>
</gene>
<evidence type="ECO:0000256" key="1">
    <source>
        <dbReference type="ARBA" id="ARBA00004377"/>
    </source>
</evidence>
<protein>
    <recommendedName>
        <fullName evidence="12">Prepilin-type N-terminal cleavage/methylation domain-containing protein</fullName>
    </recommendedName>
</protein>
<dbReference type="InterPro" id="IPR012902">
    <property type="entry name" value="N_methyl_site"/>
</dbReference>
<dbReference type="GO" id="GO:0005886">
    <property type="term" value="C:plasma membrane"/>
    <property type="evidence" value="ECO:0007669"/>
    <property type="project" value="UniProtKB-SubCell"/>
</dbReference>
<keyword evidence="8 9" id="KW-0472">Membrane</keyword>
<dbReference type="Pfam" id="PF07963">
    <property type="entry name" value="N_methyl"/>
    <property type="match status" value="1"/>
</dbReference>
<evidence type="ECO:0000256" key="2">
    <source>
        <dbReference type="ARBA" id="ARBA00008358"/>
    </source>
</evidence>
<proteinExistence type="inferred from homology"/>
<evidence type="ECO:0000256" key="9">
    <source>
        <dbReference type="SAM" id="Phobius"/>
    </source>
</evidence>
<evidence type="ECO:0000313" key="11">
    <source>
        <dbReference type="Proteomes" id="UP000503096"/>
    </source>
</evidence>
<evidence type="ECO:0000256" key="8">
    <source>
        <dbReference type="ARBA" id="ARBA00023136"/>
    </source>
</evidence>
<dbReference type="PANTHER" id="PTHR38779:SF2">
    <property type="entry name" value="TYPE II SECRETION SYSTEM PROTEIN I-RELATED"/>
    <property type="match status" value="1"/>
</dbReference>
<dbReference type="PROSITE" id="PS00409">
    <property type="entry name" value="PROKAR_NTER_METHYL"/>
    <property type="match status" value="1"/>
</dbReference>
<evidence type="ECO:0000313" key="10">
    <source>
        <dbReference type="EMBL" id="QJR16477.1"/>
    </source>
</evidence>
<dbReference type="GO" id="GO:0015628">
    <property type="term" value="P:protein secretion by the type II secretion system"/>
    <property type="evidence" value="ECO:0007669"/>
    <property type="project" value="InterPro"/>
</dbReference>
<dbReference type="InParanoid" id="A0A6M4HEP0"/>
<name>A0A6M4HEP0_9PROT</name>
<keyword evidence="7 9" id="KW-1133">Transmembrane helix</keyword>
<keyword evidence="6 9" id="KW-0812">Transmembrane</keyword>
<dbReference type="EMBL" id="CP053073">
    <property type="protein sequence ID" value="QJR16477.1"/>
    <property type="molecule type" value="Genomic_DNA"/>
</dbReference>
<evidence type="ECO:0000256" key="6">
    <source>
        <dbReference type="ARBA" id="ARBA00022692"/>
    </source>
</evidence>
<sequence length="135" mass="14843">MRARSQGGFTLLEVVVAFMVLALTVTTIFQIFSTGLSRSGDLEAYSEALAVAQTKLAVVGVEEPLKEGATNGETDDRRYKWSVTVGRHEEIAEGQTTIPPATYSMYRVDARVNWRTSDGRDREISLSTLTLGPRT</sequence>
<evidence type="ECO:0000256" key="4">
    <source>
        <dbReference type="ARBA" id="ARBA00022481"/>
    </source>
</evidence>
<dbReference type="Proteomes" id="UP000503096">
    <property type="component" value="Chromosome"/>
</dbReference>
<dbReference type="RefSeq" id="WP_171164612.1">
    <property type="nucleotide sequence ID" value="NZ_CP053073.1"/>
</dbReference>
<dbReference type="GO" id="GO:0015627">
    <property type="term" value="C:type II protein secretion system complex"/>
    <property type="evidence" value="ECO:0007669"/>
    <property type="project" value="InterPro"/>
</dbReference>
<evidence type="ECO:0000256" key="3">
    <source>
        <dbReference type="ARBA" id="ARBA00022475"/>
    </source>
</evidence>
<evidence type="ECO:0000256" key="5">
    <source>
        <dbReference type="ARBA" id="ARBA00022519"/>
    </source>
</evidence>
<dbReference type="PANTHER" id="PTHR38779">
    <property type="entry name" value="TYPE II SECRETION SYSTEM PROTEIN I-RELATED"/>
    <property type="match status" value="1"/>
</dbReference>
<dbReference type="AlphaFoldDB" id="A0A6M4HEP0"/>